<keyword evidence="3" id="KW-1185">Reference proteome</keyword>
<proteinExistence type="predicted"/>
<sequence length="623" mass="68161">MLYSSLHVFDAMRRSSQPGHMTFGSDAMVEFYGGLVTAMPADQVLQRLGADFHPQALFDMDRLLREYAQAENLAHQAKVLREGAADKQTSVLHMLQMEQRFDRMQGYPAQLRPIFEEITAPLGDASRAVLGFALHQALEAADIYHARQAARLGEVMDAFENASAVLAPSPDREQRVQVAATLTAGVATFGASPIEDDLPGVLATELNAPHEEMARLVAALTTPLGSQPALKTLGDTNSLRRRPVIGLDNSRSLWARPGDFMHEALDWAADACHNHPDLLKSFDKQRQDGCEELVRRTLAAVFGEIYVHHGATYPDPGHPDVDVLVAMPGAVLTVEAKGGRFTDPARRAAPDRVNRKTREFVDKALEQNARTIAYLESGKGNLRSRNKKRLLLPDHLPPAVSVIVTLERVDPFATHLPDGGKRRAEPKDGTWLVTLADLVMVADILRHPAEFYAYAHTRAAIAKAGGPRVFIEADALAGWLDHRVQPVKPAPDEIVFLDTGNEAVNDYYTQVIAPDSASPARPGSGVLAEILDSLDVVHRERPQDWNGLAIAALAVQPEDWRPVRKALRAAQPAASGTRRARKRARRAADGIRLSPHLTVYVRSSTDETSPPPLGPTTLLLNTP</sequence>
<dbReference type="EMBL" id="CP015098">
    <property type="protein sequence ID" value="AMW08081.1"/>
    <property type="molecule type" value="Genomic_DNA"/>
</dbReference>
<accession>A0A143BSH6</accession>
<dbReference type="Proteomes" id="UP000076096">
    <property type="component" value="Chromosome"/>
</dbReference>
<evidence type="ECO:0000256" key="1">
    <source>
        <dbReference type="SAM" id="MobiDB-lite"/>
    </source>
</evidence>
<name>A0A143BSH6_9ACTN</name>
<organism evidence="2 3">
    <name type="scientific">Streptomyces qaidamensis</name>
    <dbReference type="NCBI Taxonomy" id="1783515"/>
    <lineage>
        <taxon>Bacteria</taxon>
        <taxon>Bacillati</taxon>
        <taxon>Actinomycetota</taxon>
        <taxon>Actinomycetes</taxon>
        <taxon>Kitasatosporales</taxon>
        <taxon>Streptomycetaceae</taxon>
        <taxon>Streptomyces</taxon>
        <taxon>Streptomyces aurantiacus group</taxon>
    </lineage>
</organism>
<dbReference type="KEGG" id="stsi:A4E84_00015"/>
<feature type="region of interest" description="Disordered" evidence="1">
    <location>
        <begin position="602"/>
        <end position="623"/>
    </location>
</feature>
<evidence type="ECO:0000313" key="3">
    <source>
        <dbReference type="Proteomes" id="UP000076096"/>
    </source>
</evidence>
<dbReference type="AlphaFoldDB" id="A0A143BSH6"/>
<evidence type="ECO:0008006" key="4">
    <source>
        <dbReference type="Google" id="ProtNLM"/>
    </source>
</evidence>
<gene>
    <name evidence="2" type="ORF">A4E84_00015</name>
</gene>
<protein>
    <recommendedName>
        <fullName evidence="4">NERD domain-containing protein</fullName>
    </recommendedName>
</protein>
<reference evidence="3" key="1">
    <citation type="submission" date="2016-04" db="EMBL/GenBank/DDBJ databases">
        <authorList>
            <person name="Zhang B."/>
        </authorList>
    </citation>
    <scope>NUCLEOTIDE SEQUENCE [LARGE SCALE GENOMIC DNA]</scope>
    <source>
        <strain evidence="3">S10</strain>
    </source>
</reference>
<evidence type="ECO:0000313" key="2">
    <source>
        <dbReference type="EMBL" id="AMW08081.1"/>
    </source>
</evidence>